<dbReference type="InterPro" id="IPR029063">
    <property type="entry name" value="SAM-dependent_MTases_sf"/>
</dbReference>
<dbReference type="EMBL" id="PYXZ01000007">
    <property type="protein sequence ID" value="PUA79953.1"/>
    <property type="molecule type" value="Genomic_DNA"/>
</dbReference>
<comment type="caution">
    <text evidence="1">The sequence shown here is derived from an EMBL/GenBank/DDBJ whole genome shotgun (WGS) entry which is preliminary data.</text>
</comment>
<protein>
    <recommendedName>
        <fullName evidence="3">Methyltransferase small domain-containing protein</fullName>
    </recommendedName>
</protein>
<dbReference type="PANTHER" id="PTHR18895">
    <property type="entry name" value="HEMK METHYLTRANSFERASE"/>
    <property type="match status" value="1"/>
</dbReference>
<keyword evidence="2" id="KW-1185">Reference proteome</keyword>
<evidence type="ECO:0000313" key="2">
    <source>
        <dbReference type="Proteomes" id="UP000244867"/>
    </source>
</evidence>
<proteinExistence type="predicted"/>
<dbReference type="InterPro" id="IPR050320">
    <property type="entry name" value="N5-glutamine_MTase"/>
</dbReference>
<dbReference type="OrthoDB" id="9800643at2"/>
<accession>A0A2R7YUI1</accession>
<dbReference type="SUPFAM" id="SSF53335">
    <property type="entry name" value="S-adenosyl-L-methionine-dependent methyltransferases"/>
    <property type="match status" value="1"/>
</dbReference>
<dbReference type="PANTHER" id="PTHR18895:SF74">
    <property type="entry name" value="MTRF1L RELEASE FACTOR GLUTAMINE METHYLTRANSFERASE"/>
    <property type="match status" value="1"/>
</dbReference>
<evidence type="ECO:0000313" key="1">
    <source>
        <dbReference type="EMBL" id="PUA79953.1"/>
    </source>
</evidence>
<name>A0A2R7YUI1_9ACTN</name>
<evidence type="ECO:0008006" key="3">
    <source>
        <dbReference type="Google" id="ProtNLM"/>
    </source>
</evidence>
<reference evidence="1 2" key="1">
    <citation type="submission" date="2018-03" db="EMBL/GenBank/DDBJ databases">
        <authorList>
            <person name="Keele B.F."/>
        </authorList>
    </citation>
    <scope>NUCLEOTIDE SEQUENCE [LARGE SCALE GENOMIC DNA]</scope>
    <source>
        <strain evidence="1 2">IB-3</strain>
    </source>
</reference>
<dbReference type="InterPro" id="IPR022446">
    <property type="entry name" value="MeTrfrase_put"/>
</dbReference>
<dbReference type="NCBIfam" id="TIGR03704">
    <property type="entry name" value="PrmC_rel_meth"/>
    <property type="match status" value="1"/>
</dbReference>
<gene>
    <name evidence="1" type="ORF">C7S10_15445</name>
</gene>
<organism evidence="1 2">
    <name type="scientific">Nocardioides currus</name>
    <dbReference type="NCBI Taxonomy" id="2133958"/>
    <lineage>
        <taxon>Bacteria</taxon>
        <taxon>Bacillati</taxon>
        <taxon>Actinomycetota</taxon>
        <taxon>Actinomycetes</taxon>
        <taxon>Propionibacteriales</taxon>
        <taxon>Nocardioidaceae</taxon>
        <taxon>Nocardioides</taxon>
    </lineage>
</organism>
<dbReference type="AlphaFoldDB" id="A0A2R7YUI1"/>
<dbReference type="Gene3D" id="3.40.50.150">
    <property type="entry name" value="Vaccinia Virus protein VP39"/>
    <property type="match status" value="1"/>
</dbReference>
<sequence length="251" mass="25837">MTSAGSEALATRLRAAGCVFAEDEAGLLVDSGATGDALEALVRRRVAGEPLETVLGWVEFAGMRLTVRPGVFVPRRRTELLARVAASRCAPGSVFLELCCGVAPVGALVHAGEVHLADLDPAALACARVNAPDAHVHLSDLYAALPADLRGRVDVVAANAPYVPSDAIALMPPEARDHERRMALDGGPDGVDLHRRIAAGARDWLAPAGVLVIETSPHQAPLTVAAMSDAGLATEVVVDDSVAGCVVVGLG</sequence>
<dbReference type="RefSeq" id="WP_108345343.1">
    <property type="nucleotide sequence ID" value="NZ_PYXZ01000007.1"/>
</dbReference>
<dbReference type="Proteomes" id="UP000244867">
    <property type="component" value="Unassembled WGS sequence"/>
</dbReference>